<gene>
    <name evidence="1" type="ORF">ACFSNB_17515</name>
</gene>
<reference evidence="2" key="1">
    <citation type="journal article" date="2019" name="Int. J. Syst. Evol. Microbiol.">
        <title>The Global Catalogue of Microorganisms (GCM) 10K type strain sequencing project: providing services to taxonomists for standard genome sequencing and annotation.</title>
        <authorList>
            <consortium name="The Broad Institute Genomics Platform"/>
            <consortium name="The Broad Institute Genome Sequencing Center for Infectious Disease"/>
            <person name="Wu L."/>
            <person name="Ma J."/>
        </authorList>
    </citation>
    <scope>NUCLEOTIDE SEQUENCE [LARGE SCALE GENOMIC DNA]</scope>
    <source>
        <strain evidence="2">KCTC 15012</strain>
    </source>
</reference>
<evidence type="ECO:0000313" key="2">
    <source>
        <dbReference type="Proteomes" id="UP001597296"/>
    </source>
</evidence>
<protein>
    <recommendedName>
        <fullName evidence="3">Lipoprotein</fullName>
    </recommendedName>
</protein>
<dbReference type="RefSeq" id="WP_377318937.1">
    <property type="nucleotide sequence ID" value="NZ_JBHUIY010000056.1"/>
</dbReference>
<comment type="caution">
    <text evidence="1">The sequence shown here is derived from an EMBL/GenBank/DDBJ whole genome shotgun (WGS) entry which is preliminary data.</text>
</comment>
<sequence length="273" mass="28164">MRVLPAGVTLAALLLAGCGDLPQPFRHDGSPEAPRPQAARAVVVVPPAGPGPGPALAAAVVRALLEAEIPASTRPLPGESAWTLAADSESRDGTVRLHWRLSRGDRPPFDLTRSLPAAAWTAATPALTDGLAAELVTALLPALDETPPPEPAAAPPGPRLRLIPPTGLPGDGDAALAAAMRRRLADSGLTLVEGDTPADLTLRVQSVVTPLPDGDRLALVWRLSDTADHELGQASQQGAVPHGRLDRPWGSLADDIAAGGVEGVLDVLRKARR</sequence>
<proteinExistence type="predicted"/>
<dbReference type="EMBL" id="JBHUIY010000056">
    <property type="protein sequence ID" value="MFD2235602.1"/>
    <property type="molecule type" value="Genomic_DNA"/>
</dbReference>
<evidence type="ECO:0000313" key="1">
    <source>
        <dbReference type="EMBL" id="MFD2235602.1"/>
    </source>
</evidence>
<accession>A0ABW5CGH5</accession>
<organism evidence="1 2">
    <name type="scientific">Phaeospirillum tilakii</name>
    <dbReference type="NCBI Taxonomy" id="741673"/>
    <lineage>
        <taxon>Bacteria</taxon>
        <taxon>Pseudomonadati</taxon>
        <taxon>Pseudomonadota</taxon>
        <taxon>Alphaproteobacteria</taxon>
        <taxon>Rhodospirillales</taxon>
        <taxon>Rhodospirillaceae</taxon>
        <taxon>Phaeospirillum</taxon>
    </lineage>
</organism>
<keyword evidence="2" id="KW-1185">Reference proteome</keyword>
<name>A0ABW5CGH5_9PROT</name>
<dbReference type="Proteomes" id="UP001597296">
    <property type="component" value="Unassembled WGS sequence"/>
</dbReference>
<evidence type="ECO:0008006" key="3">
    <source>
        <dbReference type="Google" id="ProtNLM"/>
    </source>
</evidence>
<dbReference type="PROSITE" id="PS51257">
    <property type="entry name" value="PROKAR_LIPOPROTEIN"/>
    <property type="match status" value="1"/>
</dbReference>